<evidence type="ECO:0000313" key="2">
    <source>
        <dbReference type="EMBL" id="MBE1612122.1"/>
    </source>
</evidence>
<keyword evidence="3" id="KW-1185">Reference proteome</keyword>
<name>A0A927RD92_9ACTN</name>
<dbReference type="Pfam" id="PF01068">
    <property type="entry name" value="DNA_ligase_A_M"/>
    <property type="match status" value="1"/>
</dbReference>
<protein>
    <recommendedName>
        <fullName evidence="1">ATP-dependent DNA ligase family profile domain-containing protein</fullName>
    </recommendedName>
</protein>
<gene>
    <name evidence="2" type="ORF">HEB94_008970</name>
</gene>
<dbReference type="SUPFAM" id="SSF56091">
    <property type="entry name" value="DNA ligase/mRNA capping enzyme, catalytic domain"/>
    <property type="match status" value="1"/>
</dbReference>
<dbReference type="AlphaFoldDB" id="A0A927RD92"/>
<dbReference type="Gene3D" id="3.30.470.30">
    <property type="entry name" value="DNA ligase/mRNA capping enzyme"/>
    <property type="match status" value="1"/>
</dbReference>
<evidence type="ECO:0000259" key="1">
    <source>
        <dbReference type="Pfam" id="PF01068"/>
    </source>
</evidence>
<comment type="caution">
    <text evidence="2">The sequence shown here is derived from an EMBL/GenBank/DDBJ whole genome shotgun (WGS) entry which is preliminary data.</text>
</comment>
<accession>A0A927RD92</accession>
<organism evidence="2 3">
    <name type="scientific">Actinopolymorpha pittospori</name>
    <dbReference type="NCBI Taxonomy" id="648752"/>
    <lineage>
        <taxon>Bacteria</taxon>
        <taxon>Bacillati</taxon>
        <taxon>Actinomycetota</taxon>
        <taxon>Actinomycetes</taxon>
        <taxon>Propionibacteriales</taxon>
        <taxon>Actinopolymorphaceae</taxon>
        <taxon>Actinopolymorpha</taxon>
    </lineage>
</organism>
<reference evidence="2" key="1">
    <citation type="submission" date="2020-10" db="EMBL/GenBank/DDBJ databases">
        <title>Sequencing the genomes of 1000 actinobacteria strains.</title>
        <authorList>
            <person name="Klenk H.-P."/>
        </authorList>
    </citation>
    <scope>NUCLEOTIDE SEQUENCE</scope>
    <source>
        <strain evidence="2">DSM 45354</strain>
    </source>
</reference>
<dbReference type="InterPro" id="IPR012310">
    <property type="entry name" value="DNA_ligase_ATP-dep_cent"/>
</dbReference>
<evidence type="ECO:0000313" key="3">
    <source>
        <dbReference type="Proteomes" id="UP000638648"/>
    </source>
</evidence>
<dbReference type="Proteomes" id="UP000638648">
    <property type="component" value="Unassembled WGS sequence"/>
</dbReference>
<dbReference type="EMBL" id="JADBEM010000001">
    <property type="protein sequence ID" value="MBE1612122.1"/>
    <property type="molecule type" value="Genomic_DNA"/>
</dbReference>
<proteinExistence type="predicted"/>
<dbReference type="Gene3D" id="3.30.1490.70">
    <property type="match status" value="1"/>
</dbReference>
<feature type="domain" description="ATP-dependent DNA ligase family profile" evidence="1">
    <location>
        <begin position="1"/>
        <end position="77"/>
    </location>
</feature>
<dbReference type="GO" id="GO:0006310">
    <property type="term" value="P:DNA recombination"/>
    <property type="evidence" value="ECO:0007669"/>
    <property type="project" value="InterPro"/>
</dbReference>
<dbReference type="GO" id="GO:0006281">
    <property type="term" value="P:DNA repair"/>
    <property type="evidence" value="ECO:0007669"/>
    <property type="project" value="InterPro"/>
</dbReference>
<dbReference type="GO" id="GO:0005524">
    <property type="term" value="F:ATP binding"/>
    <property type="evidence" value="ECO:0007669"/>
    <property type="project" value="InterPro"/>
</dbReference>
<sequence length="145" mass="15434">MLAKSIDRLPAPRAGGWRYEPKFDGYRALASIRADSSVQVHSRRGTPLDDAFPELVGALYAYLPAGTVIEGEIVCWAGGRLDSTVCSAATPSAVTPASSRAASLSTWSSSTCSRRRKTVISAAVRYENGVPYRSGCSVASPPVRR</sequence>
<dbReference type="GO" id="GO:0003910">
    <property type="term" value="F:DNA ligase (ATP) activity"/>
    <property type="evidence" value="ECO:0007669"/>
    <property type="project" value="InterPro"/>
</dbReference>